<sequence length="140" mass="14273">MAQGQACWGPPSLNSNLSVEAPVAMKRFKGSLVCLALLAGGVQSARINHPPKPADSHACKSMCQRFGMKLLASFWSDFKGVTSPTPCCDVCDKVLPAPSLAQLRDAAPPPAAAAATAASSASTSVPEKTGASAGVPPVKR</sequence>
<name>A0A7S4W324_9DINO</name>
<dbReference type="AlphaFoldDB" id="A0A7S4W324"/>
<evidence type="ECO:0000256" key="1">
    <source>
        <dbReference type="SAM" id="MobiDB-lite"/>
    </source>
</evidence>
<feature type="region of interest" description="Disordered" evidence="1">
    <location>
        <begin position="105"/>
        <end position="140"/>
    </location>
</feature>
<accession>A0A7S4W324</accession>
<dbReference type="EMBL" id="HBNR01054140">
    <property type="protein sequence ID" value="CAE4619876.1"/>
    <property type="molecule type" value="Transcribed_RNA"/>
</dbReference>
<organism evidence="2">
    <name type="scientific">Alexandrium monilatum</name>
    <dbReference type="NCBI Taxonomy" id="311494"/>
    <lineage>
        <taxon>Eukaryota</taxon>
        <taxon>Sar</taxon>
        <taxon>Alveolata</taxon>
        <taxon>Dinophyceae</taxon>
        <taxon>Gonyaulacales</taxon>
        <taxon>Pyrocystaceae</taxon>
        <taxon>Alexandrium</taxon>
    </lineage>
</organism>
<proteinExistence type="predicted"/>
<feature type="compositionally biased region" description="Low complexity" evidence="1">
    <location>
        <begin position="112"/>
        <end position="124"/>
    </location>
</feature>
<evidence type="ECO:0000313" key="2">
    <source>
        <dbReference type="EMBL" id="CAE4619876.1"/>
    </source>
</evidence>
<protein>
    <submittedName>
        <fullName evidence="2">Uncharacterized protein</fullName>
    </submittedName>
</protein>
<reference evidence="2" key="1">
    <citation type="submission" date="2021-01" db="EMBL/GenBank/DDBJ databases">
        <authorList>
            <person name="Corre E."/>
            <person name="Pelletier E."/>
            <person name="Niang G."/>
            <person name="Scheremetjew M."/>
            <person name="Finn R."/>
            <person name="Kale V."/>
            <person name="Holt S."/>
            <person name="Cochrane G."/>
            <person name="Meng A."/>
            <person name="Brown T."/>
            <person name="Cohen L."/>
        </authorList>
    </citation>
    <scope>NUCLEOTIDE SEQUENCE</scope>
    <source>
        <strain evidence="2">CCMP3105</strain>
    </source>
</reference>
<gene>
    <name evidence="2" type="ORF">AMON00008_LOCUS38025</name>
</gene>